<sequence length="153" mass="17339">MLRNISQPKLCNALRPAVKFNVNNFLEVTIDGIFKGEVVLFCRFSMIPVDMPFQFKIMIKGCLDKLERVQISAARDITGFRNGCPRNIVLCEADLQPLRIRSRYHWLCTFPSSSVMVTSTGPLVMCAIGTTFVVLREEVHLVMLKARDGCIKK</sequence>
<organism evidence="1 2">
    <name type="scientific">Trichonephila inaurata madagascariensis</name>
    <dbReference type="NCBI Taxonomy" id="2747483"/>
    <lineage>
        <taxon>Eukaryota</taxon>
        <taxon>Metazoa</taxon>
        <taxon>Ecdysozoa</taxon>
        <taxon>Arthropoda</taxon>
        <taxon>Chelicerata</taxon>
        <taxon>Arachnida</taxon>
        <taxon>Araneae</taxon>
        <taxon>Araneomorphae</taxon>
        <taxon>Entelegynae</taxon>
        <taxon>Araneoidea</taxon>
        <taxon>Nephilidae</taxon>
        <taxon>Trichonephila</taxon>
        <taxon>Trichonephila inaurata</taxon>
    </lineage>
</organism>
<gene>
    <name evidence="1" type="ORF">TNIN_307811</name>
</gene>
<evidence type="ECO:0000313" key="2">
    <source>
        <dbReference type="Proteomes" id="UP000886998"/>
    </source>
</evidence>
<dbReference type="OrthoDB" id="10563559at2759"/>
<comment type="caution">
    <text evidence="1">The sequence shown here is derived from an EMBL/GenBank/DDBJ whole genome shotgun (WGS) entry which is preliminary data.</text>
</comment>
<dbReference type="Proteomes" id="UP000886998">
    <property type="component" value="Unassembled WGS sequence"/>
</dbReference>
<evidence type="ECO:0000313" key="1">
    <source>
        <dbReference type="EMBL" id="GFS61405.1"/>
    </source>
</evidence>
<accession>A0A8X6KN71</accession>
<proteinExistence type="predicted"/>
<protein>
    <submittedName>
        <fullName evidence="1">Uncharacterized protein</fullName>
    </submittedName>
</protein>
<keyword evidence="2" id="KW-1185">Reference proteome</keyword>
<name>A0A8X6KN71_9ARAC</name>
<dbReference type="AlphaFoldDB" id="A0A8X6KN71"/>
<reference evidence="1" key="1">
    <citation type="submission" date="2020-08" db="EMBL/GenBank/DDBJ databases">
        <title>Multicomponent nature underlies the extraordinary mechanical properties of spider dragline silk.</title>
        <authorList>
            <person name="Kono N."/>
            <person name="Nakamura H."/>
            <person name="Mori M."/>
            <person name="Yoshida Y."/>
            <person name="Ohtoshi R."/>
            <person name="Malay A.D."/>
            <person name="Moran D.A.P."/>
            <person name="Tomita M."/>
            <person name="Numata K."/>
            <person name="Arakawa K."/>
        </authorList>
    </citation>
    <scope>NUCLEOTIDE SEQUENCE</scope>
</reference>
<dbReference type="EMBL" id="BMAV01027683">
    <property type="protein sequence ID" value="GFS61405.1"/>
    <property type="molecule type" value="Genomic_DNA"/>
</dbReference>